<dbReference type="RefSeq" id="WP_040723589.1">
    <property type="nucleotide sequence ID" value="NZ_CAWPHS010000047.1"/>
</dbReference>
<feature type="domain" description="SnoaL-like" evidence="1">
    <location>
        <begin position="22"/>
        <end position="116"/>
    </location>
</feature>
<accession>A0A7X6M3B2</accession>
<protein>
    <submittedName>
        <fullName evidence="2">Nuclear transport factor 2 family protein</fullName>
    </submittedName>
</protein>
<organism evidence="2 3">
    <name type="scientific">Nocardia veterana</name>
    <dbReference type="NCBI Taxonomy" id="132249"/>
    <lineage>
        <taxon>Bacteria</taxon>
        <taxon>Bacillati</taxon>
        <taxon>Actinomycetota</taxon>
        <taxon>Actinomycetes</taxon>
        <taxon>Mycobacteriales</taxon>
        <taxon>Nocardiaceae</taxon>
        <taxon>Nocardia</taxon>
    </lineage>
</organism>
<dbReference type="Pfam" id="PF12680">
    <property type="entry name" value="SnoaL_2"/>
    <property type="match status" value="1"/>
</dbReference>
<dbReference type="InterPro" id="IPR037401">
    <property type="entry name" value="SnoaL-like"/>
</dbReference>
<comment type="caution">
    <text evidence="2">The sequence shown here is derived from an EMBL/GenBank/DDBJ whole genome shotgun (WGS) entry which is preliminary data.</text>
</comment>
<gene>
    <name evidence="2" type="ORF">HGA07_28730</name>
</gene>
<dbReference type="EMBL" id="JAAXPE010000051">
    <property type="protein sequence ID" value="NKY89568.1"/>
    <property type="molecule type" value="Genomic_DNA"/>
</dbReference>
<reference evidence="2 3" key="1">
    <citation type="submission" date="2020-04" db="EMBL/GenBank/DDBJ databases">
        <title>MicrobeNet Type strains.</title>
        <authorList>
            <person name="Nicholson A.C."/>
        </authorList>
    </citation>
    <scope>NUCLEOTIDE SEQUENCE [LARGE SCALE GENOMIC DNA]</scope>
    <source>
        <strain evidence="2 3">DSM 44445</strain>
    </source>
</reference>
<sequence>MLTFAGTDPALFIADFFTTFTERLLDDDDAAAIVDLFHTPDIVQIADGHRMDRDKLIAHTRPVRKNRPGSRIEVHEAMADGDRLAARYTLHVRQRGTDLAIEVCFFGQFTPEGRMRRAHMLTRSVTTDSSGHQQSEPQSAEA</sequence>
<dbReference type="Gene3D" id="3.10.450.50">
    <property type="match status" value="1"/>
</dbReference>
<keyword evidence="3" id="KW-1185">Reference proteome</keyword>
<name>A0A7X6M3B2_9NOCA</name>
<evidence type="ECO:0000313" key="2">
    <source>
        <dbReference type="EMBL" id="NKY89568.1"/>
    </source>
</evidence>
<dbReference type="InterPro" id="IPR032710">
    <property type="entry name" value="NTF2-like_dom_sf"/>
</dbReference>
<dbReference type="Proteomes" id="UP000523447">
    <property type="component" value="Unassembled WGS sequence"/>
</dbReference>
<evidence type="ECO:0000259" key="1">
    <source>
        <dbReference type="Pfam" id="PF12680"/>
    </source>
</evidence>
<proteinExistence type="predicted"/>
<dbReference type="AlphaFoldDB" id="A0A7X6M3B2"/>
<dbReference type="SUPFAM" id="SSF54427">
    <property type="entry name" value="NTF2-like"/>
    <property type="match status" value="1"/>
</dbReference>
<evidence type="ECO:0000313" key="3">
    <source>
        <dbReference type="Proteomes" id="UP000523447"/>
    </source>
</evidence>